<dbReference type="InterPro" id="IPR037024">
    <property type="entry name" value="NiFe_Hase_small_N_sf"/>
</dbReference>
<reference evidence="4 5" key="1">
    <citation type="journal article" date="2020" name="Nature">
        <title>Isolation of an archaeon at the prokaryote-eukaryote interface.</title>
        <authorList>
            <person name="Imachi H."/>
            <person name="Nobu M.K."/>
            <person name="Nakahara N."/>
            <person name="Morono Y."/>
            <person name="Ogawara M."/>
            <person name="Takaki Y."/>
            <person name="Takano Y."/>
            <person name="Uematsu K."/>
            <person name="Ikuta T."/>
            <person name="Ito M."/>
            <person name="Matsui Y."/>
            <person name="Miyazaki M."/>
            <person name="Murata K."/>
            <person name="Saito Y."/>
            <person name="Sakai S."/>
            <person name="Song C."/>
            <person name="Tasumi E."/>
            <person name="Yamanaka Y."/>
            <person name="Yamaguchi T."/>
            <person name="Kamagata Y."/>
            <person name="Tamaki H."/>
            <person name="Takai K."/>
        </authorList>
    </citation>
    <scope>NUCLEOTIDE SEQUENCE [LARGE SCALE GENOMIC DNA]</scope>
    <source>
        <strain evidence="4 5">MK-D1</strain>
    </source>
</reference>
<dbReference type="GO" id="GO:0016491">
    <property type="term" value="F:oxidoreductase activity"/>
    <property type="evidence" value="ECO:0007669"/>
    <property type="project" value="UniProtKB-KW"/>
</dbReference>
<keyword evidence="5" id="KW-1185">Reference proteome</keyword>
<feature type="transmembrane region" description="Helical" evidence="2">
    <location>
        <begin position="84"/>
        <end position="104"/>
    </location>
</feature>
<feature type="domain" description="NADH:ubiquinone oxidoreductase-like 20kDa subunit" evidence="3">
    <location>
        <begin position="12"/>
        <end position="166"/>
    </location>
</feature>
<proteinExistence type="predicted"/>
<evidence type="ECO:0000313" key="5">
    <source>
        <dbReference type="Proteomes" id="UP000321408"/>
    </source>
</evidence>
<dbReference type="OrthoDB" id="37913at2157"/>
<dbReference type="RefSeq" id="WP_147665109.1">
    <property type="nucleotide sequence ID" value="NZ_CP042905.2"/>
</dbReference>
<dbReference type="PANTHER" id="PTHR42845:SF3">
    <property type="entry name" value="CYTOSOLIC NIFE-HYDROGENASE, DELTA SUBUNIT"/>
    <property type="match status" value="1"/>
</dbReference>
<dbReference type="PANTHER" id="PTHR42845">
    <property type="entry name" value="COENZYME F420-REDUCING HYDROGENASE, GAMMA SUBUNIT"/>
    <property type="match status" value="1"/>
</dbReference>
<dbReference type="KEGG" id="psyt:DSAG12_03954"/>
<gene>
    <name evidence="4" type="ORF">DSAG12_03954</name>
</gene>
<keyword evidence="1" id="KW-0560">Oxidoreductase</keyword>
<evidence type="ECO:0000256" key="1">
    <source>
        <dbReference type="ARBA" id="ARBA00023002"/>
    </source>
</evidence>
<evidence type="ECO:0000256" key="2">
    <source>
        <dbReference type="SAM" id="Phobius"/>
    </source>
</evidence>
<keyword evidence="2" id="KW-0472">Membrane</keyword>
<dbReference type="AlphaFoldDB" id="A0A5B9DHB6"/>
<dbReference type="Pfam" id="PF01058">
    <property type="entry name" value="Oxidored_q6"/>
    <property type="match status" value="1"/>
</dbReference>
<evidence type="ECO:0000313" key="4">
    <source>
        <dbReference type="EMBL" id="QEE18116.1"/>
    </source>
</evidence>
<evidence type="ECO:0000259" key="3">
    <source>
        <dbReference type="Pfam" id="PF01058"/>
    </source>
</evidence>
<dbReference type="Proteomes" id="UP000321408">
    <property type="component" value="Chromosome"/>
</dbReference>
<keyword evidence="2" id="KW-1133">Transmembrane helix</keyword>
<sequence length="450" mass="49467">MAKVAFMQLASCWGCHQSLLDAHLTLLHVIPEIEIVYWPAVVDFKLKHLENYEDNSVDVGFLEGFCRTEADLEHVHLMRRKCKVIVAIGACAVLGGCPGLANLFSIEELTERKFTDPEFVDPGSTVPDQHVSKFLDFIPDLHTVTKIDVDLPGCPPKTGNIIGLIATVLGQVKTVVNAEKSMCDVCPLETCLLDQDRLCYGPITASAVPLGRIESGYPVLGEFGLTKKVHNINAEKLFKKITAQPLSRKEVQQTVETLLMTLNTVPLGYLVGKADPIRAVKLDPDNLRTKLVNEKEIVDFTVEGYPEILNNIVGAAMGNLKDNPDYDDSAQTVCSQCERNVVDKEVIRYIRDYEGFPDQEKCLLVQGYVCMGPITKAGCGATCCNANSPCLGCYGPALNVDDFPSKAMSLFPSICRDDPENIKKFFSDPAGLFARFCVPTSSLGRKVEEN</sequence>
<dbReference type="GO" id="GO:0051536">
    <property type="term" value="F:iron-sulfur cluster binding"/>
    <property type="evidence" value="ECO:0007669"/>
    <property type="project" value="InterPro"/>
</dbReference>
<dbReference type="GeneID" id="41331919"/>
<organism evidence="4 5">
    <name type="scientific">Promethearchaeum syntrophicum</name>
    <dbReference type="NCBI Taxonomy" id="2594042"/>
    <lineage>
        <taxon>Archaea</taxon>
        <taxon>Promethearchaeati</taxon>
        <taxon>Promethearchaeota</taxon>
        <taxon>Promethearchaeia</taxon>
        <taxon>Promethearchaeales</taxon>
        <taxon>Promethearchaeaceae</taxon>
        <taxon>Promethearchaeum</taxon>
    </lineage>
</organism>
<accession>A0A5B9DHB6</accession>
<name>A0A5B9DHB6_9ARCH</name>
<dbReference type="EMBL" id="CP042905">
    <property type="protein sequence ID" value="QEE18116.1"/>
    <property type="molecule type" value="Genomic_DNA"/>
</dbReference>
<dbReference type="Gene3D" id="3.40.50.700">
    <property type="entry name" value="NADH:ubiquinone oxidoreductase-like, 20kDa subunit"/>
    <property type="match status" value="1"/>
</dbReference>
<protein>
    <recommendedName>
        <fullName evidence="3">NADH:ubiquinone oxidoreductase-like 20kDa subunit domain-containing protein</fullName>
    </recommendedName>
</protein>
<dbReference type="InterPro" id="IPR051349">
    <property type="entry name" value="Hydrogenase_assoc-protein"/>
</dbReference>
<dbReference type="InterPro" id="IPR006137">
    <property type="entry name" value="NADH_UbQ_OxRdtase-like_20kDa"/>
</dbReference>
<dbReference type="SUPFAM" id="SSF56770">
    <property type="entry name" value="HydA/Nqo6-like"/>
    <property type="match status" value="2"/>
</dbReference>
<keyword evidence="2" id="KW-0812">Transmembrane</keyword>
<reference evidence="4 5" key="2">
    <citation type="journal article" date="2024" name="Int. J. Syst. Evol. Microbiol.">
        <title>Promethearchaeum syntrophicum gen. nov., sp. nov., an anaerobic, obligately syntrophic archaeon, the first isolate of the lineage 'Asgard' archaea, and proposal of the new archaeal phylum Promethearchaeota phyl. nov. and kingdom Promethearchaeati regn. nov.</title>
        <authorList>
            <person name="Imachi H."/>
            <person name="Nobu M.K."/>
            <person name="Kato S."/>
            <person name="Takaki Y."/>
            <person name="Miyazaki M."/>
            <person name="Miyata M."/>
            <person name="Ogawara M."/>
            <person name="Saito Y."/>
            <person name="Sakai S."/>
            <person name="Tahara Y.O."/>
            <person name="Takano Y."/>
            <person name="Tasumi E."/>
            <person name="Uematsu K."/>
            <person name="Yoshimura T."/>
            <person name="Itoh T."/>
            <person name="Ohkuma M."/>
            <person name="Takai K."/>
        </authorList>
    </citation>
    <scope>NUCLEOTIDE SEQUENCE [LARGE SCALE GENOMIC DNA]</scope>
    <source>
        <strain evidence="4 5">MK-D1</strain>
    </source>
</reference>